<dbReference type="SUPFAM" id="SSF56935">
    <property type="entry name" value="Porins"/>
    <property type="match status" value="1"/>
</dbReference>
<reference evidence="4" key="2">
    <citation type="submission" date="2015-02" db="EMBL/GenBank/DDBJ databases">
        <title>Complete Genome Sequence of Pelosinus fermentans JBW45.</title>
        <authorList>
            <person name="De Leon K.B."/>
            <person name="Utturkar S.M."/>
            <person name="Camilleri L.B."/>
            <person name="Arkin A.P."/>
            <person name="Fields M.W."/>
            <person name="Brown S.D."/>
            <person name="Wall J.D."/>
        </authorList>
    </citation>
    <scope>NUCLEOTIDE SEQUENCE [LARGE SCALE GENOMIC DNA]</scope>
    <source>
        <strain evidence="4">JBW45</strain>
    </source>
</reference>
<accession>I9DK20</accession>
<reference evidence="3 4" key="1">
    <citation type="journal article" date="2015" name="Genome Announc.">
        <title>Complete Genome Sequence of Pelosinus fermentans JBW45, a Member of a Remarkably Competitive Group of Negativicutes in the Firmicutes Phylum.</title>
        <authorList>
            <person name="De Leon K.B."/>
            <person name="Utturkar S.M."/>
            <person name="Camilleri L.B."/>
            <person name="Elias D.A."/>
            <person name="Arkin A.P."/>
            <person name="Fields M.W."/>
            <person name="Brown S.D."/>
            <person name="Wall J.D."/>
        </authorList>
    </citation>
    <scope>NUCLEOTIDE SEQUENCE [LARGE SCALE GENOMIC DNA]</scope>
    <source>
        <strain evidence="3 4">JBW45</strain>
    </source>
</reference>
<evidence type="ECO:0008006" key="5">
    <source>
        <dbReference type="Google" id="ProtNLM"/>
    </source>
</evidence>
<feature type="signal peptide" evidence="2">
    <location>
        <begin position="1"/>
        <end position="23"/>
    </location>
</feature>
<dbReference type="Proteomes" id="UP000005361">
    <property type="component" value="Chromosome"/>
</dbReference>
<feature type="coiled-coil region" evidence="1">
    <location>
        <begin position="28"/>
        <end position="55"/>
    </location>
</feature>
<name>I9DK20_9FIRM</name>
<evidence type="ECO:0000256" key="2">
    <source>
        <dbReference type="SAM" id="SignalP"/>
    </source>
</evidence>
<evidence type="ECO:0000313" key="4">
    <source>
        <dbReference type="Proteomes" id="UP000005361"/>
    </source>
</evidence>
<gene>
    <name evidence="3" type="ORF">JBW_03122</name>
</gene>
<dbReference type="RefSeq" id="WP_007954434.1">
    <property type="nucleotide sequence ID" value="NZ_CP010978.1"/>
</dbReference>
<evidence type="ECO:0000313" key="3">
    <source>
        <dbReference type="EMBL" id="AJQ28463.1"/>
    </source>
</evidence>
<sequence precursor="true">MKKKAIMVLAVMFSINLSTSVYADPANEEAQAAKILSLEQRLAKLEQEQGKMSKVEVPSKATEQSKVSFSGMFSNRYRNVDYLKSGTASSVTNAYRIRLDGKIKVDADSFVGFRFVTKAPNKNNLFNDSFTNTGGDNQVSANGTSDTYSNLIDRYYYTANLGSNTVLTLGEQALVIDPMNIIVDSTFYSYGGGKISYKLNGLGKGAAVTAQYGSFYRGVTLKGFTGWGNKSATDFNNADIASIILNGKVKEMNYQVGYADFKNNKNDVDLLKYTFANIGFLATPKVGLSFEYANNSVDSQGSFGAGKIVYGDQVLKKKGQWNVSYQYLDAQKNAIFNRYAMLEGAAGANTNHAQKISDTRINYAFSPAATFYIQRMTVDDKEAANAANDNTIWKAELDVKF</sequence>
<dbReference type="AlphaFoldDB" id="I9DK20"/>
<keyword evidence="2" id="KW-0732">Signal</keyword>
<evidence type="ECO:0000256" key="1">
    <source>
        <dbReference type="SAM" id="Coils"/>
    </source>
</evidence>
<keyword evidence="1" id="KW-0175">Coiled coil</keyword>
<dbReference type="STRING" id="1192197.JBW_03122"/>
<protein>
    <recommendedName>
        <fullName evidence="5">Phosphate-selective porin O and P</fullName>
    </recommendedName>
</protein>
<proteinExistence type="predicted"/>
<organism evidence="3 4">
    <name type="scientific">Pelosinus fermentans JBW45</name>
    <dbReference type="NCBI Taxonomy" id="1192197"/>
    <lineage>
        <taxon>Bacteria</taxon>
        <taxon>Bacillati</taxon>
        <taxon>Bacillota</taxon>
        <taxon>Negativicutes</taxon>
        <taxon>Selenomonadales</taxon>
        <taxon>Sporomusaceae</taxon>
        <taxon>Pelosinus</taxon>
    </lineage>
</organism>
<dbReference type="KEGG" id="pft:JBW_03122"/>
<feature type="chain" id="PRO_5003720241" description="Phosphate-selective porin O and P" evidence="2">
    <location>
        <begin position="24"/>
        <end position="401"/>
    </location>
</feature>
<dbReference type="EMBL" id="CP010978">
    <property type="protein sequence ID" value="AJQ28463.1"/>
    <property type="molecule type" value="Genomic_DNA"/>
</dbReference>
<dbReference type="HOGENOM" id="CLU_686686_0_0_9"/>